<dbReference type="EMBL" id="JACVVK020000128">
    <property type="protein sequence ID" value="KAK7490312.1"/>
    <property type="molecule type" value="Genomic_DNA"/>
</dbReference>
<gene>
    <name evidence="1" type="ORF">BaRGS_00018473</name>
</gene>
<proteinExistence type="predicted"/>
<feature type="non-terminal residue" evidence="1">
    <location>
        <position position="125"/>
    </location>
</feature>
<dbReference type="Proteomes" id="UP001519460">
    <property type="component" value="Unassembled WGS sequence"/>
</dbReference>
<protein>
    <submittedName>
        <fullName evidence="1">Uncharacterized protein</fullName>
    </submittedName>
</protein>
<name>A0ABD0KT23_9CAEN</name>
<sequence>MSFSGSFSIFSSHLSDSGLKGEENSTISMNFTLNENCNLHDELWVIVARVQKPQEESEPVIERDICTIRNLKDSCESWTSQICSCSKEKGVYTLRKTVEQSDNTTWVWRTDPEVAEVTELAFVVS</sequence>
<accession>A0ABD0KT23</accession>
<reference evidence="1 2" key="1">
    <citation type="journal article" date="2023" name="Sci. Data">
        <title>Genome assembly of the Korean intertidal mud-creeper Batillaria attramentaria.</title>
        <authorList>
            <person name="Patra A.K."/>
            <person name="Ho P.T."/>
            <person name="Jun S."/>
            <person name="Lee S.J."/>
            <person name="Kim Y."/>
            <person name="Won Y.J."/>
        </authorList>
    </citation>
    <scope>NUCLEOTIDE SEQUENCE [LARGE SCALE GENOMIC DNA]</scope>
    <source>
        <strain evidence="1">Wonlab-2016</strain>
    </source>
</reference>
<dbReference type="AlphaFoldDB" id="A0ABD0KT23"/>
<organism evidence="1 2">
    <name type="scientific">Batillaria attramentaria</name>
    <dbReference type="NCBI Taxonomy" id="370345"/>
    <lineage>
        <taxon>Eukaryota</taxon>
        <taxon>Metazoa</taxon>
        <taxon>Spiralia</taxon>
        <taxon>Lophotrochozoa</taxon>
        <taxon>Mollusca</taxon>
        <taxon>Gastropoda</taxon>
        <taxon>Caenogastropoda</taxon>
        <taxon>Sorbeoconcha</taxon>
        <taxon>Cerithioidea</taxon>
        <taxon>Batillariidae</taxon>
        <taxon>Batillaria</taxon>
    </lineage>
</organism>
<comment type="caution">
    <text evidence="1">The sequence shown here is derived from an EMBL/GenBank/DDBJ whole genome shotgun (WGS) entry which is preliminary data.</text>
</comment>
<evidence type="ECO:0000313" key="2">
    <source>
        <dbReference type="Proteomes" id="UP001519460"/>
    </source>
</evidence>
<evidence type="ECO:0000313" key="1">
    <source>
        <dbReference type="EMBL" id="KAK7490312.1"/>
    </source>
</evidence>
<keyword evidence="2" id="KW-1185">Reference proteome</keyword>